<protein>
    <recommendedName>
        <fullName evidence="8">SH3 domain-containing protein</fullName>
    </recommendedName>
</protein>
<evidence type="ECO:0000259" key="4">
    <source>
        <dbReference type="PROSITE" id="PS50002"/>
    </source>
</evidence>
<dbReference type="EMBL" id="JBFMKM010000005">
    <property type="protein sequence ID" value="KAL1305909.1"/>
    <property type="molecule type" value="Genomic_DNA"/>
</dbReference>
<reference evidence="6 7" key="1">
    <citation type="submission" date="2024-07" db="EMBL/GenBank/DDBJ databases">
        <title>Draft sequence of the Neodothiora populina.</title>
        <authorList>
            <person name="Drown D.D."/>
            <person name="Schuette U.S."/>
            <person name="Buechlein A.B."/>
            <person name="Rusch D.R."/>
            <person name="Winton L.W."/>
            <person name="Adams G.A."/>
        </authorList>
    </citation>
    <scope>NUCLEOTIDE SEQUENCE [LARGE SCALE GENOMIC DNA]</scope>
    <source>
        <strain evidence="6 7">CPC 39397</strain>
    </source>
</reference>
<evidence type="ECO:0000313" key="6">
    <source>
        <dbReference type="EMBL" id="KAL1305909.1"/>
    </source>
</evidence>
<evidence type="ECO:0008006" key="8">
    <source>
        <dbReference type="Google" id="ProtNLM"/>
    </source>
</evidence>
<comment type="caution">
    <text evidence="6">The sequence shown here is derived from an EMBL/GenBank/DDBJ whole genome shotgun (WGS) entry which is preliminary data.</text>
</comment>
<dbReference type="Pfam" id="PF14604">
    <property type="entry name" value="SH3_9"/>
    <property type="match status" value="1"/>
</dbReference>
<dbReference type="Gene3D" id="2.30.30.40">
    <property type="entry name" value="SH3 Domains"/>
    <property type="match status" value="1"/>
</dbReference>
<dbReference type="Gene3D" id="1.20.1270.60">
    <property type="entry name" value="Arfaptin homology (AH) domain/BAR domain"/>
    <property type="match status" value="1"/>
</dbReference>
<feature type="domain" description="SH3" evidence="4">
    <location>
        <begin position="458"/>
        <end position="516"/>
    </location>
</feature>
<dbReference type="InterPro" id="IPR036028">
    <property type="entry name" value="SH3-like_dom_sf"/>
</dbReference>
<dbReference type="SMART" id="SM00326">
    <property type="entry name" value="SH3"/>
    <property type="match status" value="1"/>
</dbReference>
<feature type="compositionally biased region" description="Polar residues" evidence="3">
    <location>
        <begin position="382"/>
        <end position="413"/>
    </location>
</feature>
<dbReference type="SUPFAM" id="SSF103657">
    <property type="entry name" value="BAR/IMD domain-like"/>
    <property type="match status" value="1"/>
</dbReference>
<dbReference type="Proteomes" id="UP001562354">
    <property type="component" value="Unassembled WGS sequence"/>
</dbReference>
<dbReference type="InterPro" id="IPR001452">
    <property type="entry name" value="SH3_domain"/>
</dbReference>
<keyword evidence="7" id="KW-1185">Reference proteome</keyword>
<accession>A0ABR3PIE7</accession>
<proteinExistence type="predicted"/>
<feature type="domain" description="BAR" evidence="5">
    <location>
        <begin position="6"/>
        <end position="262"/>
    </location>
</feature>
<dbReference type="CDD" id="cd07599">
    <property type="entry name" value="BAR_Rvs167p"/>
    <property type="match status" value="1"/>
</dbReference>
<dbReference type="InterPro" id="IPR046982">
    <property type="entry name" value="BIN3/RVS161-like"/>
</dbReference>
<feature type="region of interest" description="Disordered" evidence="3">
    <location>
        <begin position="298"/>
        <end position="456"/>
    </location>
</feature>
<dbReference type="InterPro" id="IPR004148">
    <property type="entry name" value="BAR_dom"/>
</dbReference>
<evidence type="ECO:0000259" key="5">
    <source>
        <dbReference type="PROSITE" id="PS51021"/>
    </source>
</evidence>
<dbReference type="PRINTS" id="PR00452">
    <property type="entry name" value="SH3DOMAIN"/>
</dbReference>
<dbReference type="PANTHER" id="PTHR47174">
    <property type="entry name" value="BRIDGING INTEGRATOR 3"/>
    <property type="match status" value="1"/>
</dbReference>
<evidence type="ECO:0000313" key="7">
    <source>
        <dbReference type="Proteomes" id="UP001562354"/>
    </source>
</evidence>
<gene>
    <name evidence="6" type="ORF">AAFC00_004052</name>
</gene>
<evidence type="ECO:0000256" key="2">
    <source>
        <dbReference type="PROSITE-ProRule" id="PRU00192"/>
    </source>
</evidence>
<name>A0ABR3PIE7_9PEZI</name>
<dbReference type="Pfam" id="PF03114">
    <property type="entry name" value="BAR"/>
    <property type="match status" value="1"/>
</dbReference>
<dbReference type="PANTHER" id="PTHR47174:SF2">
    <property type="entry name" value="SH3 DOMAIN SIGNALLING PROTEIN (AFU_ORTHOLOGUE AFUA_5G07670)"/>
    <property type="match status" value="1"/>
</dbReference>
<evidence type="ECO:0000256" key="1">
    <source>
        <dbReference type="ARBA" id="ARBA00022443"/>
    </source>
</evidence>
<dbReference type="GeneID" id="95977752"/>
<dbReference type="SUPFAM" id="SSF50044">
    <property type="entry name" value="SH3-domain"/>
    <property type="match status" value="1"/>
</dbReference>
<dbReference type="InterPro" id="IPR027267">
    <property type="entry name" value="AH/BAR_dom_sf"/>
</dbReference>
<sequence>MQRVQRKFGTFLKRSEDEADVGGILHEFNETERFLTSFISNGESFREGWNRILRSQLSVAETFHTIYEPIGTEENVKHITAPTPEHTLVRASQSEALYAELGSDLAQEVAFIDSKLLQPAVQAKNDLGALKKVIKKREDRKLDYERYHTRVESARRKETRSPKEDAALMKHESDLELATHEYHEADEHIKQVLPPLVDAVSRLLPYLLATQIMIQHSLIAQLYTAVYGFCQQQGMPVSPPELEDVVAEFSAEFDPLRNEVEGGLGLIANGKAVHQPMEFVDNKQGSLTGLGLRNALAEKRNGSHGSLPRPSMPSFLSRKEEARVEEEEAPTKPTRPGRHSFTNSAVHDEEEAPPEKPPRPGSARHFALPSHAVSPSRMSPGGQYNQRPAASPSGHSDTSSPYLTPQGGSQRVSRPSGGSDYFGGDRKPSPGLSSSMASGIAAKKKPPPPVPAKRIHSSQGLTVTALYDFAGQNPGDLSFQEGDKIRIIKKTESTNDWWQGEIRGVTGAFPANYVAV</sequence>
<evidence type="ECO:0000256" key="3">
    <source>
        <dbReference type="SAM" id="MobiDB-lite"/>
    </source>
</evidence>
<dbReference type="RefSeq" id="XP_069202182.1">
    <property type="nucleotide sequence ID" value="XM_069343628.1"/>
</dbReference>
<organism evidence="6 7">
    <name type="scientific">Neodothiora populina</name>
    <dbReference type="NCBI Taxonomy" id="2781224"/>
    <lineage>
        <taxon>Eukaryota</taxon>
        <taxon>Fungi</taxon>
        <taxon>Dikarya</taxon>
        <taxon>Ascomycota</taxon>
        <taxon>Pezizomycotina</taxon>
        <taxon>Dothideomycetes</taxon>
        <taxon>Dothideomycetidae</taxon>
        <taxon>Dothideales</taxon>
        <taxon>Dothioraceae</taxon>
        <taxon>Neodothiora</taxon>
    </lineage>
</organism>
<dbReference type="PROSITE" id="PS51021">
    <property type="entry name" value="BAR"/>
    <property type="match status" value="1"/>
</dbReference>
<dbReference type="PROSITE" id="PS50002">
    <property type="entry name" value="SH3"/>
    <property type="match status" value="1"/>
</dbReference>
<keyword evidence="1 2" id="KW-0728">SH3 domain</keyword>